<keyword evidence="1" id="KW-0472">Membrane</keyword>
<comment type="caution">
    <text evidence="2">The sequence shown here is derived from an EMBL/GenBank/DDBJ whole genome shotgun (WGS) entry which is preliminary data.</text>
</comment>
<organism evidence="2 3">
    <name type="scientific">Clostridium sulfidigenes</name>
    <dbReference type="NCBI Taxonomy" id="318464"/>
    <lineage>
        <taxon>Bacteria</taxon>
        <taxon>Bacillati</taxon>
        <taxon>Bacillota</taxon>
        <taxon>Clostridia</taxon>
        <taxon>Eubacteriales</taxon>
        <taxon>Clostridiaceae</taxon>
        <taxon>Clostridium</taxon>
    </lineage>
</organism>
<reference evidence="2" key="1">
    <citation type="submission" date="2019-04" db="EMBL/GenBank/DDBJ databases">
        <title>Evolution of Biomass-Degrading Anaerobic Consortia Revealed by Metagenomics.</title>
        <authorList>
            <person name="Peng X."/>
        </authorList>
    </citation>
    <scope>NUCLEOTIDE SEQUENCE</scope>
    <source>
        <strain evidence="2">SIG254</strain>
    </source>
</reference>
<proteinExistence type="predicted"/>
<protein>
    <submittedName>
        <fullName evidence="2">Uncharacterized protein</fullName>
    </submittedName>
</protein>
<evidence type="ECO:0000256" key="1">
    <source>
        <dbReference type="SAM" id="Phobius"/>
    </source>
</evidence>
<accession>A0A927WB21</accession>
<sequence>MDNPQSIKEEFNTLINSITNEIFKNALYKNVNNLNNKMIDVSGSIKENLEGINKSVNHLSQLDHKITPTAVSIENAAKNINENVDKLNTYVIEIVSKNKEDLFNSIKLSIGNSLRSFRNKLLVLLGGNIVLSLIILILLIIKR</sequence>
<evidence type="ECO:0000313" key="3">
    <source>
        <dbReference type="Proteomes" id="UP000768462"/>
    </source>
</evidence>
<evidence type="ECO:0000313" key="2">
    <source>
        <dbReference type="EMBL" id="MBE6060393.1"/>
    </source>
</evidence>
<feature type="transmembrane region" description="Helical" evidence="1">
    <location>
        <begin position="121"/>
        <end position="141"/>
    </location>
</feature>
<dbReference type="EMBL" id="SVCM01000107">
    <property type="protein sequence ID" value="MBE6060393.1"/>
    <property type="molecule type" value="Genomic_DNA"/>
</dbReference>
<gene>
    <name evidence="2" type="ORF">E7215_09505</name>
</gene>
<keyword evidence="1" id="KW-1133">Transmembrane helix</keyword>
<keyword evidence="1" id="KW-0812">Transmembrane</keyword>
<dbReference type="Proteomes" id="UP000768462">
    <property type="component" value="Unassembled WGS sequence"/>
</dbReference>
<dbReference type="AlphaFoldDB" id="A0A927WB21"/>
<name>A0A927WB21_9CLOT</name>